<evidence type="ECO:0000313" key="1">
    <source>
        <dbReference type="EMBL" id="SBW04205.1"/>
    </source>
</evidence>
<reference evidence="1" key="1">
    <citation type="submission" date="2016-04" db="EMBL/GenBank/DDBJ databases">
        <authorList>
            <person name="Evans L.H."/>
            <person name="Alamgir A."/>
            <person name="Owens N."/>
            <person name="Weber N.D."/>
            <person name="Virtaneva K."/>
            <person name="Barbian K."/>
            <person name="Babar A."/>
            <person name="Rosenke K."/>
        </authorList>
    </citation>
    <scope>NUCLEOTIDE SEQUENCE</scope>
    <source>
        <strain evidence="1">86</strain>
    </source>
</reference>
<dbReference type="AlphaFoldDB" id="A0A212JY73"/>
<accession>A0A212JY73</accession>
<gene>
    <name evidence="1" type="ORF">KL86CLO1_11877</name>
</gene>
<name>A0A212JY73_9FIRM</name>
<organism evidence="1">
    <name type="scientific">uncultured Eubacteriales bacterium</name>
    <dbReference type="NCBI Taxonomy" id="172733"/>
    <lineage>
        <taxon>Bacteria</taxon>
        <taxon>Bacillati</taxon>
        <taxon>Bacillota</taxon>
        <taxon>Clostridia</taxon>
        <taxon>Eubacteriales</taxon>
        <taxon>environmental samples</taxon>
    </lineage>
</organism>
<protein>
    <submittedName>
        <fullName evidence="1">Uncharacterized protein</fullName>
    </submittedName>
</protein>
<sequence length="51" mass="5440">MAPSPTFSGSLYQGGTLEGYGVYLVDKTDTAPKLVFGERYDGTGGIWFAMS</sequence>
<proteinExistence type="predicted"/>
<dbReference type="EMBL" id="FLUN01000001">
    <property type="protein sequence ID" value="SBW04205.1"/>
    <property type="molecule type" value="Genomic_DNA"/>
</dbReference>